<accession>A0ABW4ZGR9</accession>
<gene>
    <name evidence="3" type="ORF">ACFSW8_17460</name>
</gene>
<feature type="region of interest" description="Disordered" evidence="1">
    <location>
        <begin position="184"/>
        <end position="219"/>
    </location>
</feature>
<evidence type="ECO:0000256" key="1">
    <source>
        <dbReference type="SAM" id="MobiDB-lite"/>
    </source>
</evidence>
<feature type="compositionally biased region" description="Basic and acidic residues" evidence="1">
    <location>
        <begin position="195"/>
        <end position="208"/>
    </location>
</feature>
<protein>
    <submittedName>
        <fullName evidence="3">Thermonuclease family protein</fullName>
    </submittedName>
</protein>
<feature type="domain" description="TNase-like" evidence="2">
    <location>
        <begin position="54"/>
        <end position="216"/>
    </location>
</feature>
<dbReference type="RefSeq" id="WP_377089824.1">
    <property type="nucleotide sequence ID" value="NZ_JBHSJL010000014.1"/>
</dbReference>
<proteinExistence type="predicted"/>
<sequence>MKRLSTALIVITILVVAWYSPKRDSARWEGVEDTRLFSEVGDDFGPYTSLESCEWIESRGNDGDSFRVRHGGEVTEFRLYYVDAPESKYKEYANGETNGKRLDDQGRYFGGLSREQTCALGQSAKGFVRELLSEGSFRVVTRWENVYGPQRKYAFVVVEYEGGSYYLHEILVAKGLARIHTKPSVMPDGSSTGEQLERLSEMEGRAQESGRGGWGVISH</sequence>
<evidence type="ECO:0000259" key="2">
    <source>
        <dbReference type="SMART" id="SM00318"/>
    </source>
</evidence>
<evidence type="ECO:0000313" key="4">
    <source>
        <dbReference type="Proteomes" id="UP001597389"/>
    </source>
</evidence>
<feature type="compositionally biased region" description="Gly residues" evidence="1">
    <location>
        <begin position="210"/>
        <end position="219"/>
    </location>
</feature>
<dbReference type="Proteomes" id="UP001597389">
    <property type="component" value="Unassembled WGS sequence"/>
</dbReference>
<evidence type="ECO:0000313" key="3">
    <source>
        <dbReference type="EMBL" id="MFD2160696.1"/>
    </source>
</evidence>
<dbReference type="Gene3D" id="2.40.50.90">
    <property type="match status" value="1"/>
</dbReference>
<dbReference type="SMART" id="SM00318">
    <property type="entry name" value="SNc"/>
    <property type="match status" value="1"/>
</dbReference>
<organism evidence="3 4">
    <name type="scientific">Rubritalea tangerina</name>
    <dbReference type="NCBI Taxonomy" id="430798"/>
    <lineage>
        <taxon>Bacteria</taxon>
        <taxon>Pseudomonadati</taxon>
        <taxon>Verrucomicrobiota</taxon>
        <taxon>Verrucomicrobiia</taxon>
        <taxon>Verrucomicrobiales</taxon>
        <taxon>Rubritaleaceae</taxon>
        <taxon>Rubritalea</taxon>
    </lineage>
</organism>
<keyword evidence="4" id="KW-1185">Reference proteome</keyword>
<dbReference type="Pfam" id="PF00565">
    <property type="entry name" value="SNase"/>
    <property type="match status" value="1"/>
</dbReference>
<comment type="caution">
    <text evidence="3">The sequence shown here is derived from an EMBL/GenBank/DDBJ whole genome shotgun (WGS) entry which is preliminary data.</text>
</comment>
<dbReference type="InterPro" id="IPR035437">
    <property type="entry name" value="SNase_OB-fold_sf"/>
</dbReference>
<dbReference type="SUPFAM" id="SSF50199">
    <property type="entry name" value="Staphylococcal nuclease"/>
    <property type="match status" value="1"/>
</dbReference>
<reference evidence="4" key="1">
    <citation type="journal article" date="2019" name="Int. J. Syst. Evol. Microbiol.">
        <title>The Global Catalogue of Microorganisms (GCM) 10K type strain sequencing project: providing services to taxonomists for standard genome sequencing and annotation.</title>
        <authorList>
            <consortium name="The Broad Institute Genomics Platform"/>
            <consortium name="The Broad Institute Genome Sequencing Center for Infectious Disease"/>
            <person name="Wu L."/>
            <person name="Ma J."/>
        </authorList>
    </citation>
    <scope>NUCLEOTIDE SEQUENCE [LARGE SCALE GENOMIC DNA]</scope>
    <source>
        <strain evidence="4">CCUG 57942</strain>
    </source>
</reference>
<dbReference type="InterPro" id="IPR016071">
    <property type="entry name" value="Staphylococal_nuclease_OB-fold"/>
</dbReference>
<name>A0ABW4ZGR9_9BACT</name>
<dbReference type="EMBL" id="JBHUJB010000089">
    <property type="protein sequence ID" value="MFD2160696.1"/>
    <property type="molecule type" value="Genomic_DNA"/>
</dbReference>